<keyword evidence="2 4" id="KW-0863">Zinc-finger</keyword>
<feature type="compositionally biased region" description="Low complexity" evidence="5">
    <location>
        <begin position="347"/>
        <end position="358"/>
    </location>
</feature>
<evidence type="ECO:0000256" key="1">
    <source>
        <dbReference type="ARBA" id="ARBA00022723"/>
    </source>
</evidence>
<dbReference type="OMA" id="CNHLQCC"/>
<feature type="compositionally biased region" description="Gly residues" evidence="5">
    <location>
        <begin position="617"/>
        <end position="627"/>
    </location>
</feature>
<dbReference type="GO" id="GO:0016925">
    <property type="term" value="P:protein sumoylation"/>
    <property type="evidence" value="ECO:0007669"/>
    <property type="project" value="TreeGrafter"/>
</dbReference>
<name>A0A0N0P907_LEPSE</name>
<evidence type="ECO:0000256" key="2">
    <source>
        <dbReference type="ARBA" id="ARBA00022771"/>
    </source>
</evidence>
<feature type="region of interest" description="Disordered" evidence="5">
    <location>
        <begin position="329"/>
        <end position="383"/>
    </location>
</feature>
<feature type="region of interest" description="Disordered" evidence="5">
    <location>
        <begin position="149"/>
        <end position="195"/>
    </location>
</feature>
<keyword evidence="1" id="KW-0479">Metal-binding</keyword>
<dbReference type="OrthoDB" id="27975at2759"/>
<dbReference type="PANTHER" id="PTHR10782:SF96">
    <property type="entry name" value="SP-RING-TYPE DOMAIN-CONTAINING PROTEIN"/>
    <property type="match status" value="1"/>
</dbReference>
<dbReference type="GO" id="GO:0008270">
    <property type="term" value="F:zinc ion binding"/>
    <property type="evidence" value="ECO:0007669"/>
    <property type="project" value="UniProtKB-KW"/>
</dbReference>
<evidence type="ECO:0000313" key="7">
    <source>
        <dbReference type="EMBL" id="KPI90147.1"/>
    </source>
</evidence>
<accession>A0A0N0P907</accession>
<protein>
    <recommendedName>
        <fullName evidence="6">SP-RING-type domain-containing protein</fullName>
    </recommendedName>
</protein>
<evidence type="ECO:0000259" key="6">
    <source>
        <dbReference type="PROSITE" id="PS51044"/>
    </source>
</evidence>
<dbReference type="EMBL" id="LJSK01000010">
    <property type="protein sequence ID" value="KPI90147.1"/>
    <property type="molecule type" value="Genomic_DNA"/>
</dbReference>
<evidence type="ECO:0000256" key="4">
    <source>
        <dbReference type="PROSITE-ProRule" id="PRU00452"/>
    </source>
</evidence>
<organism evidence="7 8">
    <name type="scientific">Leptomonas seymouri</name>
    <dbReference type="NCBI Taxonomy" id="5684"/>
    <lineage>
        <taxon>Eukaryota</taxon>
        <taxon>Discoba</taxon>
        <taxon>Euglenozoa</taxon>
        <taxon>Kinetoplastea</taxon>
        <taxon>Metakinetoplastina</taxon>
        <taxon>Trypanosomatida</taxon>
        <taxon>Trypanosomatidae</taxon>
        <taxon>Leishmaniinae</taxon>
        <taxon>Leptomonas</taxon>
    </lineage>
</organism>
<dbReference type="AlphaFoldDB" id="A0A0N0P907"/>
<feature type="domain" description="SP-RING-type" evidence="6">
    <location>
        <begin position="193"/>
        <end position="279"/>
    </location>
</feature>
<keyword evidence="8" id="KW-1185">Reference proteome</keyword>
<feature type="compositionally biased region" description="Polar residues" evidence="5">
    <location>
        <begin position="367"/>
        <end position="376"/>
    </location>
</feature>
<sequence length="627" mass="67463">MPPKGSGGRPPLVATCPSHRDQFSIASFFDAATAQRSGSAYRLGSSSPLSLSSSSSPRASYGSSSNSGRQQQQQQQHWSSTDHASTHQRGSPEGSPYTHYSSPATDCVSSTLQEVRSRIVRELEEAQQGSREAAGRLHAHRQRALKVSFGEGAASRTSPQHATQGPSRSSTLAKAAGGTSSGAARASPHDDADEEELMVSSVEFSLLCPYSRLPLRCPVRSKDCNHLQCCDLESWIVMLGKCRSMRDPVGPCPVCERRVVASSLEVDLWMDNVIGQMPIGTHMVVLEPDGSFRNGDATREKRKEQITMEVVDATQGDYENYLGDVIDDDSDDVVAQTSPPSSFRNDASATVSTALAAAGTRHPRSPSPAQTSNRDASSGGPPMVQVKKEHAAMMAAAAEDVGASTLPSPSQDDGGVVVVHFVEGYHDGLQALPSQVRLWVPHCTGCGAPRVKAEDGSVEGCPQCGRSEKDTWSLVRRFEESPAVSMELMKDGTLLLHGVDLIASYLYRAGFHRSLFEVMEYAPVAEQQQHMYRPPPGVWTTSFPLSRFEIDFLEACCTRIAQGKSLDEIESLIIPSLFRIPRRRRPGAPSGYSQSQQNNRFGAAPSSAGRHPSHAGQLGGGESVTTP</sequence>
<evidence type="ECO:0000313" key="8">
    <source>
        <dbReference type="Proteomes" id="UP000038009"/>
    </source>
</evidence>
<reference evidence="7 8" key="1">
    <citation type="journal article" date="2015" name="PLoS Pathog.">
        <title>Leptomonas seymouri: Adaptations to the Dixenous Life Cycle Analyzed by Genome Sequencing, Transcriptome Profiling and Co-infection with Leishmania donovani.</title>
        <authorList>
            <person name="Kraeva N."/>
            <person name="Butenko A."/>
            <person name="Hlavacova J."/>
            <person name="Kostygov A."/>
            <person name="Myskova J."/>
            <person name="Grybchuk D."/>
            <person name="Lestinova T."/>
            <person name="Votypka J."/>
            <person name="Volf P."/>
            <person name="Opperdoes F."/>
            <person name="Flegontov P."/>
            <person name="Lukes J."/>
            <person name="Yurchenko V."/>
        </authorList>
    </citation>
    <scope>NUCLEOTIDE SEQUENCE [LARGE SCALE GENOMIC DNA]</scope>
    <source>
        <strain evidence="7 8">ATCC 30220</strain>
    </source>
</reference>
<dbReference type="PANTHER" id="PTHR10782">
    <property type="entry name" value="ZINC FINGER MIZ DOMAIN-CONTAINING PROTEIN"/>
    <property type="match status" value="1"/>
</dbReference>
<dbReference type="VEuPathDB" id="TriTrypDB:Lsey_0010_0590"/>
<dbReference type="Proteomes" id="UP000038009">
    <property type="component" value="Unassembled WGS sequence"/>
</dbReference>
<feature type="compositionally biased region" description="Polar residues" evidence="5">
    <location>
        <begin position="591"/>
        <end position="600"/>
    </location>
</feature>
<feature type="compositionally biased region" description="Low complexity" evidence="5">
    <location>
        <begin position="169"/>
        <end position="186"/>
    </location>
</feature>
<dbReference type="InterPro" id="IPR013083">
    <property type="entry name" value="Znf_RING/FYVE/PHD"/>
</dbReference>
<dbReference type="Gene3D" id="3.30.40.10">
    <property type="entry name" value="Zinc/RING finger domain, C3HC4 (zinc finger)"/>
    <property type="match status" value="1"/>
</dbReference>
<feature type="compositionally biased region" description="Polar residues" evidence="5">
    <location>
        <begin position="335"/>
        <end position="345"/>
    </location>
</feature>
<comment type="caution">
    <text evidence="7">The sequence shown here is derived from an EMBL/GenBank/DDBJ whole genome shotgun (WGS) entry which is preliminary data.</text>
</comment>
<keyword evidence="3" id="KW-0862">Zinc</keyword>
<gene>
    <name evidence="7" type="ORF">ABL78_0792</name>
</gene>
<dbReference type="GO" id="GO:0000785">
    <property type="term" value="C:chromatin"/>
    <property type="evidence" value="ECO:0007669"/>
    <property type="project" value="TreeGrafter"/>
</dbReference>
<feature type="compositionally biased region" description="Low complexity" evidence="5">
    <location>
        <begin position="45"/>
        <end position="79"/>
    </location>
</feature>
<dbReference type="PROSITE" id="PS51044">
    <property type="entry name" value="ZF_SP_RING"/>
    <property type="match status" value="1"/>
</dbReference>
<feature type="region of interest" description="Disordered" evidence="5">
    <location>
        <begin position="584"/>
        <end position="627"/>
    </location>
</feature>
<dbReference type="GO" id="GO:0061665">
    <property type="term" value="F:SUMO ligase activity"/>
    <property type="evidence" value="ECO:0007669"/>
    <property type="project" value="TreeGrafter"/>
</dbReference>
<feature type="compositionally biased region" description="Polar residues" evidence="5">
    <location>
        <begin position="155"/>
        <end position="168"/>
    </location>
</feature>
<evidence type="ECO:0000256" key="5">
    <source>
        <dbReference type="SAM" id="MobiDB-lite"/>
    </source>
</evidence>
<evidence type="ECO:0000256" key="3">
    <source>
        <dbReference type="ARBA" id="ARBA00022833"/>
    </source>
</evidence>
<feature type="region of interest" description="Disordered" evidence="5">
    <location>
        <begin position="36"/>
        <end position="105"/>
    </location>
</feature>
<dbReference type="InterPro" id="IPR004181">
    <property type="entry name" value="Znf_MIZ"/>
</dbReference>
<proteinExistence type="predicted"/>